<dbReference type="AlphaFoldDB" id="A0A7C9HLB2"/>
<name>A0A7C9HLB2_9GAMM</name>
<organism evidence="1 2">
    <name type="scientific">Noviluteimonas gilva</name>
    <dbReference type="NCBI Taxonomy" id="2682097"/>
    <lineage>
        <taxon>Bacteria</taxon>
        <taxon>Pseudomonadati</taxon>
        <taxon>Pseudomonadota</taxon>
        <taxon>Gammaproteobacteria</taxon>
        <taxon>Lysobacterales</taxon>
        <taxon>Lysobacteraceae</taxon>
        <taxon>Noviluteimonas</taxon>
    </lineage>
</organism>
<dbReference type="Proteomes" id="UP000479692">
    <property type="component" value="Unassembled WGS sequence"/>
</dbReference>
<sequence length="57" mass="6356">MSEPDFVAKKSGEFWTIQVACGTGTRDYVIRMSDGALFELPDDRVPFVVFKSPNAND</sequence>
<comment type="caution">
    <text evidence="1">The sequence shown here is derived from an EMBL/GenBank/DDBJ whole genome shotgun (WGS) entry which is preliminary data.</text>
</comment>
<keyword evidence="2" id="KW-1185">Reference proteome</keyword>
<dbReference type="RefSeq" id="WP_156640776.1">
    <property type="nucleotide sequence ID" value="NZ_WOXT01000001.1"/>
</dbReference>
<evidence type="ECO:0000313" key="2">
    <source>
        <dbReference type="Proteomes" id="UP000479692"/>
    </source>
</evidence>
<evidence type="ECO:0000313" key="1">
    <source>
        <dbReference type="EMBL" id="MUV13592.1"/>
    </source>
</evidence>
<dbReference type="EMBL" id="WOXT01000001">
    <property type="protein sequence ID" value="MUV13592.1"/>
    <property type="molecule type" value="Genomic_DNA"/>
</dbReference>
<proteinExistence type="predicted"/>
<accession>A0A7C9HLB2</accession>
<protein>
    <submittedName>
        <fullName evidence="1">Uncharacterized protein</fullName>
    </submittedName>
</protein>
<gene>
    <name evidence="1" type="ORF">GN331_05150</name>
</gene>
<reference evidence="1 2" key="1">
    <citation type="submission" date="2019-12" db="EMBL/GenBank/DDBJ databases">
        <authorList>
            <person name="Xu J."/>
        </authorList>
    </citation>
    <scope>NUCLEOTIDE SEQUENCE [LARGE SCALE GENOMIC DNA]</scope>
    <source>
        <strain evidence="1 2">HX-5-24</strain>
    </source>
</reference>